<dbReference type="CDD" id="cd02440">
    <property type="entry name" value="AdoMet_MTases"/>
    <property type="match status" value="1"/>
</dbReference>
<evidence type="ECO:0000256" key="5">
    <source>
        <dbReference type="ARBA" id="ARBA00023098"/>
    </source>
</evidence>
<dbReference type="Gene3D" id="3.40.50.150">
    <property type="entry name" value="Vaccinia Virus protein VP39"/>
    <property type="match status" value="1"/>
</dbReference>
<dbReference type="PANTHER" id="PTHR43667">
    <property type="entry name" value="CYCLOPROPANE-FATTY-ACYL-PHOSPHOLIPID SYNTHASE"/>
    <property type="match status" value="1"/>
</dbReference>
<keyword evidence="2 7" id="KW-0489">Methyltransferase</keyword>
<evidence type="ECO:0000313" key="7">
    <source>
        <dbReference type="EMBL" id="GAA3567800.1"/>
    </source>
</evidence>
<proteinExistence type="inferred from homology"/>
<dbReference type="GO" id="GO:0032259">
    <property type="term" value="P:methylation"/>
    <property type="evidence" value="ECO:0007669"/>
    <property type="project" value="UniProtKB-KW"/>
</dbReference>
<protein>
    <submittedName>
        <fullName evidence="7">Class I SAM-dependent methyltransferase</fullName>
    </submittedName>
</protein>
<keyword evidence="8" id="KW-1185">Reference proteome</keyword>
<keyword evidence="3" id="KW-0808">Transferase</keyword>
<comment type="similarity">
    <text evidence="1">Belongs to the CFA/CMAS family.</text>
</comment>
<dbReference type="Pfam" id="PF13649">
    <property type="entry name" value="Methyltransf_25"/>
    <property type="match status" value="1"/>
</dbReference>
<organism evidence="7 8">
    <name type="scientific">Kribbella ginsengisoli</name>
    <dbReference type="NCBI Taxonomy" id="363865"/>
    <lineage>
        <taxon>Bacteria</taxon>
        <taxon>Bacillati</taxon>
        <taxon>Actinomycetota</taxon>
        <taxon>Actinomycetes</taxon>
        <taxon>Propionibacteriales</taxon>
        <taxon>Kribbellaceae</taxon>
        <taxon>Kribbella</taxon>
    </lineage>
</organism>
<feature type="domain" description="Methyltransferase" evidence="6">
    <location>
        <begin position="42"/>
        <end position="145"/>
    </location>
</feature>
<dbReference type="SUPFAM" id="SSF53335">
    <property type="entry name" value="S-adenosyl-L-methionine-dependent methyltransferases"/>
    <property type="match status" value="1"/>
</dbReference>
<dbReference type="GO" id="GO:0008168">
    <property type="term" value="F:methyltransferase activity"/>
    <property type="evidence" value="ECO:0007669"/>
    <property type="project" value="UniProtKB-KW"/>
</dbReference>
<evidence type="ECO:0000256" key="1">
    <source>
        <dbReference type="ARBA" id="ARBA00010815"/>
    </source>
</evidence>
<accession>A0ABP6XJA7</accession>
<dbReference type="Proteomes" id="UP001501222">
    <property type="component" value="Unassembled WGS sequence"/>
</dbReference>
<dbReference type="InterPro" id="IPR050723">
    <property type="entry name" value="CFA/CMAS"/>
</dbReference>
<evidence type="ECO:0000259" key="6">
    <source>
        <dbReference type="Pfam" id="PF13649"/>
    </source>
</evidence>
<dbReference type="PANTHER" id="PTHR43667:SF1">
    <property type="entry name" value="CYCLOPROPANE-FATTY-ACYL-PHOSPHOLIPID SYNTHASE"/>
    <property type="match status" value="1"/>
</dbReference>
<evidence type="ECO:0000256" key="4">
    <source>
        <dbReference type="ARBA" id="ARBA00022691"/>
    </source>
</evidence>
<keyword evidence="4" id="KW-0949">S-adenosyl-L-methionine</keyword>
<name>A0ABP6XJA7_9ACTN</name>
<evidence type="ECO:0000256" key="3">
    <source>
        <dbReference type="ARBA" id="ARBA00022679"/>
    </source>
</evidence>
<reference evidence="8" key="1">
    <citation type="journal article" date="2019" name="Int. J. Syst. Evol. Microbiol.">
        <title>The Global Catalogue of Microorganisms (GCM) 10K type strain sequencing project: providing services to taxonomists for standard genome sequencing and annotation.</title>
        <authorList>
            <consortium name="The Broad Institute Genomics Platform"/>
            <consortium name="The Broad Institute Genome Sequencing Center for Infectious Disease"/>
            <person name="Wu L."/>
            <person name="Ma J."/>
        </authorList>
    </citation>
    <scope>NUCLEOTIDE SEQUENCE [LARGE SCALE GENOMIC DNA]</scope>
    <source>
        <strain evidence="8">JCM 16928</strain>
    </source>
</reference>
<dbReference type="InterPro" id="IPR041698">
    <property type="entry name" value="Methyltransf_25"/>
</dbReference>
<dbReference type="InterPro" id="IPR029063">
    <property type="entry name" value="SAM-dependent_MTases_sf"/>
</dbReference>
<evidence type="ECO:0000256" key="2">
    <source>
        <dbReference type="ARBA" id="ARBA00022603"/>
    </source>
</evidence>
<comment type="caution">
    <text evidence="7">The sequence shown here is derived from an EMBL/GenBank/DDBJ whole genome shotgun (WGS) entry which is preliminary data.</text>
</comment>
<dbReference type="RefSeq" id="WP_344842795.1">
    <property type="nucleotide sequence ID" value="NZ_BAABAA010000005.1"/>
</dbReference>
<evidence type="ECO:0000313" key="8">
    <source>
        <dbReference type="Proteomes" id="UP001501222"/>
    </source>
</evidence>
<sequence>MSIVVNHPSEDLTFMTPLSQARAGRLTEFLATSPQQHKEQRVLDLGCGWGELLLRVVEASPTARGIGIDLDQPAIEHGRKLARDRGLADRVTFTDGDAKAQPDGSADAVICIGASQIWGPPVEARQPLDYVSALRALRKVVAPGGRVLYGEGIWSRTPTPEAIAPLAGRLDEFLGLGELIELAVAHGFQPVQVHEANLDEWDEFESGSNARYTRWLAEHGTGHPDADGVLARAAAKRAAYFGGYRGILGMAYLALVAV</sequence>
<dbReference type="EMBL" id="BAABAA010000005">
    <property type="protein sequence ID" value="GAA3567800.1"/>
    <property type="molecule type" value="Genomic_DNA"/>
</dbReference>
<gene>
    <name evidence="7" type="ORF">GCM10022235_40960</name>
</gene>
<keyword evidence="5" id="KW-0443">Lipid metabolism</keyword>